<dbReference type="HOGENOM" id="CLU_1966847_0_0_7"/>
<dbReference type="RefSeq" id="WP_014397361.1">
    <property type="nucleotide sequence ID" value="NC_017030.1"/>
</dbReference>
<feature type="region of interest" description="Disordered" evidence="1">
    <location>
        <begin position="1"/>
        <end position="28"/>
    </location>
</feature>
<evidence type="ECO:0000313" key="3">
    <source>
        <dbReference type="Proteomes" id="UP000007587"/>
    </source>
</evidence>
<reference evidence="3" key="2">
    <citation type="submission" date="2012-03" db="EMBL/GenBank/DDBJ databases">
        <title>Genome sequence of the fruiting myxobacterium Corallococcus coralloides DSM 2259.</title>
        <authorList>
            <person name="Huntley S."/>
            <person name="Zhang Y."/>
            <person name="Treuner-Lange A."/>
            <person name="Sensen C.W."/>
            <person name="Sogaard-Andersen L."/>
        </authorList>
    </citation>
    <scope>NUCLEOTIDE SEQUENCE [LARGE SCALE GENOMIC DNA]</scope>
    <source>
        <strain evidence="3">ATCC 25202 / DSM 2259 / NBRC 100086 / M2</strain>
    </source>
</reference>
<dbReference type="Proteomes" id="UP000007587">
    <property type="component" value="Chromosome"/>
</dbReference>
<evidence type="ECO:0000313" key="2">
    <source>
        <dbReference type="EMBL" id="AFE05889.1"/>
    </source>
</evidence>
<keyword evidence="3" id="KW-1185">Reference proteome</keyword>
<evidence type="ECO:0000256" key="1">
    <source>
        <dbReference type="SAM" id="MobiDB-lite"/>
    </source>
</evidence>
<dbReference type="EMBL" id="CP003389">
    <property type="protein sequence ID" value="AFE05889.1"/>
    <property type="molecule type" value="Genomic_DNA"/>
</dbReference>
<sequence>MDPSGSTDAGCEDPTPSGDPDAGEKNDLLAPSRLLRRASLALRGTPPTDEEFAALEAAGDDAAQRAFVEHFVDTTLGQPAFYRTMFEQARDWFNIPLVPRTADALEYGVQQQRSIQRCPAGTAKAGA</sequence>
<name>H8MGS9_CORCM</name>
<proteinExistence type="predicted"/>
<reference evidence="2 3" key="1">
    <citation type="journal article" date="2012" name="J. Bacteriol.">
        <title>Complete Genome Sequence of the Fruiting Myxobacterium Corallococcus coralloides DSM 2259.</title>
        <authorList>
            <person name="Huntley S."/>
            <person name="Zhang Y."/>
            <person name="Treuner-Lange A."/>
            <person name="Kneip S."/>
            <person name="Sensen C.W."/>
            <person name="Sogaard-Andersen L."/>
        </authorList>
    </citation>
    <scope>NUCLEOTIDE SEQUENCE [LARGE SCALE GENOMIC DNA]</scope>
    <source>
        <strain evidence="3">ATCC 25202 / DSM 2259 / NBRC 100086 / M2</strain>
    </source>
</reference>
<organism evidence="2 3">
    <name type="scientific">Corallococcus coralloides (strain ATCC 25202 / DSM 2259 / NBRC 100086 / M2)</name>
    <name type="common">Myxococcus coralloides</name>
    <dbReference type="NCBI Taxonomy" id="1144275"/>
    <lineage>
        <taxon>Bacteria</taxon>
        <taxon>Pseudomonadati</taxon>
        <taxon>Myxococcota</taxon>
        <taxon>Myxococcia</taxon>
        <taxon>Myxococcales</taxon>
        <taxon>Cystobacterineae</taxon>
        <taxon>Myxococcaceae</taxon>
        <taxon>Corallococcus</taxon>
    </lineage>
</organism>
<accession>H8MGS9</accession>
<gene>
    <name evidence="2" type="ordered locus">COCOR_04556</name>
</gene>
<dbReference type="KEGG" id="ccx:COCOR_04556"/>
<dbReference type="InParanoid" id="H8MGS9"/>
<dbReference type="AlphaFoldDB" id="H8MGS9"/>
<protein>
    <submittedName>
        <fullName evidence="2">Uncharacterized protein</fullName>
    </submittedName>
</protein>